<dbReference type="AlphaFoldDB" id="A0A285N389"/>
<dbReference type="InterPro" id="IPR015422">
    <property type="entry name" value="PyrdxlP-dep_Trfase_small"/>
</dbReference>
<dbReference type="NCBIfam" id="TIGR03588">
    <property type="entry name" value="PseC"/>
    <property type="match status" value="1"/>
</dbReference>
<dbReference type="InterPro" id="IPR015424">
    <property type="entry name" value="PyrdxlP-dep_Trfase"/>
</dbReference>
<dbReference type="InterPro" id="IPR020026">
    <property type="entry name" value="PseC"/>
</dbReference>
<dbReference type="GO" id="GO:0000271">
    <property type="term" value="P:polysaccharide biosynthetic process"/>
    <property type="evidence" value="ECO:0007669"/>
    <property type="project" value="TreeGrafter"/>
</dbReference>
<protein>
    <submittedName>
        <fullName evidence="5">UDP-4-amino-4,6-dideoxy-N-acetyl-beta-L-altrosamine transaminase</fullName>
    </submittedName>
</protein>
<sequence>MEIHIPYGRQFIDEEDIKAVIKVLKSDYITQGPKISEFERKLADYCGAKYAVVFNSGTSALHGAYFSIGLTKGDEFITTPITFAATSNAGLYLGAKPIFVDIELETGNIDVSKIEEKTTKNTKAISVVHYAGHPVDMKNVKKIADKYNLKVVEDACHALGAKYENEKIGSCRYSDVTVFSFHPVKHITTGEGGAVLTNDQDVYEKLLMFRNHGITKDKGRFVHKQEGEWYYEMQFLGYNYRMTDIQAALGISQLKKLDRFVERRREIAQLYNEAFRDNPFFDIPVEKEYASHSYHLYPIRLKDKYLKIKEKIFDNLRKLGIGVQVHYIPVYWHPYYEKLGYRKGICPEAEDFYKREISLPIYPAMSNKDIEYVVKKVFKQFGD</sequence>
<dbReference type="InterPro" id="IPR015421">
    <property type="entry name" value="PyrdxlP-dep_Trfase_major"/>
</dbReference>
<evidence type="ECO:0000256" key="1">
    <source>
        <dbReference type="ARBA" id="ARBA00037999"/>
    </source>
</evidence>
<reference evidence="6" key="1">
    <citation type="submission" date="2017-09" db="EMBL/GenBank/DDBJ databases">
        <authorList>
            <person name="Varghese N."/>
            <person name="Submissions S."/>
        </authorList>
    </citation>
    <scope>NUCLEOTIDE SEQUENCE [LARGE SCALE GENOMIC DNA]</scope>
    <source>
        <strain evidence="6">DSM 15103</strain>
    </source>
</reference>
<organism evidence="5 6">
    <name type="scientific">Persephonella hydrogeniphila</name>
    <dbReference type="NCBI Taxonomy" id="198703"/>
    <lineage>
        <taxon>Bacteria</taxon>
        <taxon>Pseudomonadati</taxon>
        <taxon>Aquificota</taxon>
        <taxon>Aquificia</taxon>
        <taxon>Aquificales</taxon>
        <taxon>Hydrogenothermaceae</taxon>
        <taxon>Persephonella</taxon>
    </lineage>
</organism>
<accession>A0A285N389</accession>
<dbReference type="GO" id="GO:0008483">
    <property type="term" value="F:transaminase activity"/>
    <property type="evidence" value="ECO:0007669"/>
    <property type="project" value="TreeGrafter"/>
</dbReference>
<name>A0A285N389_9AQUI</name>
<gene>
    <name evidence="5" type="ORF">SAMN06265182_0472</name>
</gene>
<dbReference type="Pfam" id="PF01041">
    <property type="entry name" value="DegT_DnrJ_EryC1"/>
    <property type="match status" value="1"/>
</dbReference>
<keyword evidence="6" id="KW-1185">Reference proteome</keyword>
<dbReference type="RefSeq" id="WP_096999652.1">
    <property type="nucleotide sequence ID" value="NZ_OBEI01000001.1"/>
</dbReference>
<evidence type="ECO:0000313" key="5">
    <source>
        <dbReference type="EMBL" id="SNZ03788.1"/>
    </source>
</evidence>
<feature type="modified residue" description="N6-(pyridoxal phosphate)lysine" evidence="3">
    <location>
        <position position="185"/>
    </location>
</feature>
<dbReference type="CDD" id="cd00616">
    <property type="entry name" value="AHBA_syn"/>
    <property type="match status" value="1"/>
</dbReference>
<dbReference type="Gene3D" id="3.90.1150.10">
    <property type="entry name" value="Aspartate Aminotransferase, domain 1"/>
    <property type="match status" value="1"/>
</dbReference>
<dbReference type="PIRSF" id="PIRSF000390">
    <property type="entry name" value="PLP_StrS"/>
    <property type="match status" value="1"/>
</dbReference>
<dbReference type="OrthoDB" id="9810913at2"/>
<dbReference type="EMBL" id="OBEI01000001">
    <property type="protein sequence ID" value="SNZ03788.1"/>
    <property type="molecule type" value="Genomic_DNA"/>
</dbReference>
<comment type="similarity">
    <text evidence="1 4">Belongs to the DegT/DnrJ/EryC1 family.</text>
</comment>
<dbReference type="InterPro" id="IPR000653">
    <property type="entry name" value="DegT/StrS_aminotransferase"/>
</dbReference>
<evidence type="ECO:0000256" key="3">
    <source>
        <dbReference type="PIRSR" id="PIRSR000390-2"/>
    </source>
</evidence>
<proteinExistence type="inferred from homology"/>
<dbReference type="PANTHER" id="PTHR30244">
    <property type="entry name" value="TRANSAMINASE"/>
    <property type="match status" value="1"/>
</dbReference>
<dbReference type="GO" id="GO:0030170">
    <property type="term" value="F:pyridoxal phosphate binding"/>
    <property type="evidence" value="ECO:0007669"/>
    <property type="project" value="TreeGrafter"/>
</dbReference>
<dbReference type="Gene3D" id="3.40.640.10">
    <property type="entry name" value="Type I PLP-dependent aspartate aminotransferase-like (Major domain)"/>
    <property type="match status" value="1"/>
</dbReference>
<evidence type="ECO:0000256" key="4">
    <source>
        <dbReference type="RuleBase" id="RU004508"/>
    </source>
</evidence>
<dbReference type="SUPFAM" id="SSF53383">
    <property type="entry name" value="PLP-dependent transferases"/>
    <property type="match status" value="1"/>
</dbReference>
<evidence type="ECO:0000256" key="2">
    <source>
        <dbReference type="PIRSR" id="PIRSR000390-1"/>
    </source>
</evidence>
<feature type="active site" description="Proton acceptor" evidence="2">
    <location>
        <position position="185"/>
    </location>
</feature>
<dbReference type="Proteomes" id="UP000219036">
    <property type="component" value="Unassembled WGS sequence"/>
</dbReference>
<dbReference type="PANTHER" id="PTHR30244:SF34">
    <property type="entry name" value="DTDP-4-AMINO-4,6-DIDEOXYGALACTOSE TRANSAMINASE"/>
    <property type="match status" value="1"/>
</dbReference>
<evidence type="ECO:0000313" key="6">
    <source>
        <dbReference type="Proteomes" id="UP000219036"/>
    </source>
</evidence>
<keyword evidence="3 4" id="KW-0663">Pyridoxal phosphate</keyword>